<dbReference type="GO" id="GO:0006884">
    <property type="term" value="P:cell volume homeostasis"/>
    <property type="evidence" value="ECO:0007669"/>
    <property type="project" value="TreeGrafter"/>
</dbReference>
<dbReference type="PANTHER" id="PTHR11827">
    <property type="entry name" value="SOLUTE CARRIER FAMILY 12, CATION COTRANSPORTERS"/>
    <property type="match status" value="1"/>
</dbReference>
<dbReference type="GO" id="GO:0016020">
    <property type="term" value="C:membrane"/>
    <property type="evidence" value="ECO:0007669"/>
    <property type="project" value="UniProtKB-SubCell"/>
</dbReference>
<dbReference type="GO" id="GO:0055078">
    <property type="term" value="P:sodium ion homeostasis"/>
    <property type="evidence" value="ECO:0007669"/>
    <property type="project" value="TreeGrafter"/>
</dbReference>
<sequence>MATLLSKFRIEYSSMTVVQDIGKRPDPSMYTEFRSRLGNWMLDTEAGETEETHPWKISENELSAQKEKTFRNIRLRQLLKQYSSDAKLIVMTLPMPKKGLLSSGLYMAWLDTLSRDMPPILLLRGNQTSVLTYYS</sequence>
<dbReference type="AlphaFoldDB" id="A0AAD9JX46"/>
<dbReference type="Pfam" id="PF03522">
    <property type="entry name" value="SLC12"/>
    <property type="match status" value="1"/>
</dbReference>
<evidence type="ECO:0000256" key="4">
    <source>
        <dbReference type="ARBA" id="ARBA00023136"/>
    </source>
</evidence>
<protein>
    <recommendedName>
        <fullName evidence="5">SLC12A transporter C-terminal domain-containing protein</fullName>
    </recommendedName>
</protein>
<gene>
    <name evidence="6" type="ORF">NP493_1612g00024</name>
</gene>
<dbReference type="GO" id="GO:0008511">
    <property type="term" value="F:sodium:potassium:chloride symporter activity"/>
    <property type="evidence" value="ECO:0007669"/>
    <property type="project" value="TreeGrafter"/>
</dbReference>
<organism evidence="6 7">
    <name type="scientific">Ridgeia piscesae</name>
    <name type="common">Tubeworm</name>
    <dbReference type="NCBI Taxonomy" id="27915"/>
    <lineage>
        <taxon>Eukaryota</taxon>
        <taxon>Metazoa</taxon>
        <taxon>Spiralia</taxon>
        <taxon>Lophotrochozoa</taxon>
        <taxon>Annelida</taxon>
        <taxon>Polychaeta</taxon>
        <taxon>Sedentaria</taxon>
        <taxon>Canalipalpata</taxon>
        <taxon>Sabellida</taxon>
        <taxon>Siboglinidae</taxon>
        <taxon>Ridgeia</taxon>
    </lineage>
</organism>
<name>A0AAD9JX46_RIDPI</name>
<evidence type="ECO:0000313" key="7">
    <source>
        <dbReference type="Proteomes" id="UP001209878"/>
    </source>
</evidence>
<dbReference type="InterPro" id="IPR018491">
    <property type="entry name" value="SLC12_C"/>
</dbReference>
<dbReference type="GO" id="GO:0055064">
    <property type="term" value="P:chloride ion homeostasis"/>
    <property type="evidence" value="ECO:0007669"/>
    <property type="project" value="TreeGrafter"/>
</dbReference>
<comment type="subcellular location">
    <subcellularLocation>
        <location evidence="1">Membrane</location>
        <topology evidence="1">Multi-pass membrane protein</topology>
    </subcellularLocation>
</comment>
<dbReference type="Proteomes" id="UP001209878">
    <property type="component" value="Unassembled WGS sequence"/>
</dbReference>
<keyword evidence="7" id="KW-1185">Reference proteome</keyword>
<evidence type="ECO:0000256" key="2">
    <source>
        <dbReference type="ARBA" id="ARBA00022692"/>
    </source>
</evidence>
<evidence type="ECO:0000313" key="6">
    <source>
        <dbReference type="EMBL" id="KAK2160998.1"/>
    </source>
</evidence>
<keyword evidence="2" id="KW-0812">Transmembrane</keyword>
<keyword evidence="3" id="KW-1133">Transmembrane helix</keyword>
<keyword evidence="4" id="KW-0472">Membrane</keyword>
<evidence type="ECO:0000259" key="5">
    <source>
        <dbReference type="Pfam" id="PF03522"/>
    </source>
</evidence>
<evidence type="ECO:0000256" key="3">
    <source>
        <dbReference type="ARBA" id="ARBA00022989"/>
    </source>
</evidence>
<evidence type="ECO:0000256" key="1">
    <source>
        <dbReference type="ARBA" id="ARBA00004141"/>
    </source>
</evidence>
<dbReference type="PANTHER" id="PTHR11827:SF103">
    <property type="entry name" value="SODIUM CHLORIDE COTRANSPORTER 69, ISOFORM E"/>
    <property type="match status" value="1"/>
</dbReference>
<proteinExistence type="predicted"/>
<dbReference type="EMBL" id="JAODUO010001610">
    <property type="protein sequence ID" value="KAK2160998.1"/>
    <property type="molecule type" value="Genomic_DNA"/>
</dbReference>
<reference evidence="6" key="1">
    <citation type="journal article" date="2023" name="Mol. Biol. Evol.">
        <title>Third-Generation Sequencing Reveals the Adaptive Role of the Epigenome in Three Deep-Sea Polychaetes.</title>
        <authorList>
            <person name="Perez M."/>
            <person name="Aroh O."/>
            <person name="Sun Y."/>
            <person name="Lan Y."/>
            <person name="Juniper S.K."/>
            <person name="Young C.R."/>
            <person name="Angers B."/>
            <person name="Qian P.Y."/>
        </authorList>
    </citation>
    <scope>NUCLEOTIDE SEQUENCE</scope>
    <source>
        <strain evidence="6">R07B-5</strain>
    </source>
</reference>
<dbReference type="InterPro" id="IPR004842">
    <property type="entry name" value="SLC12A_fam"/>
</dbReference>
<comment type="caution">
    <text evidence="6">The sequence shown here is derived from an EMBL/GenBank/DDBJ whole genome shotgun (WGS) entry which is preliminary data.</text>
</comment>
<dbReference type="GO" id="GO:0055075">
    <property type="term" value="P:potassium ion homeostasis"/>
    <property type="evidence" value="ECO:0007669"/>
    <property type="project" value="TreeGrafter"/>
</dbReference>
<feature type="domain" description="SLC12A transporter C-terminal" evidence="5">
    <location>
        <begin position="1"/>
        <end position="135"/>
    </location>
</feature>
<dbReference type="GO" id="GO:1990573">
    <property type="term" value="P:potassium ion import across plasma membrane"/>
    <property type="evidence" value="ECO:0007669"/>
    <property type="project" value="TreeGrafter"/>
</dbReference>
<accession>A0AAD9JX46</accession>